<feature type="transmembrane region" description="Helical" evidence="6">
    <location>
        <begin position="148"/>
        <end position="169"/>
    </location>
</feature>
<dbReference type="GO" id="GO:0005509">
    <property type="term" value="F:calcium ion binding"/>
    <property type="evidence" value="ECO:0007669"/>
    <property type="project" value="InterPro"/>
</dbReference>
<feature type="compositionally biased region" description="Polar residues" evidence="5">
    <location>
        <begin position="717"/>
        <end position="733"/>
    </location>
</feature>
<evidence type="ECO:0000313" key="8">
    <source>
        <dbReference type="EMBL" id="RJE25061.1"/>
    </source>
</evidence>
<name>A0A3A3A6S8_9EURO</name>
<feature type="transmembrane region" description="Helical" evidence="6">
    <location>
        <begin position="189"/>
        <end position="208"/>
    </location>
</feature>
<dbReference type="Gene3D" id="2.30.30.60">
    <property type="match status" value="1"/>
</dbReference>
<feature type="region of interest" description="Disordered" evidence="5">
    <location>
        <begin position="18"/>
        <end position="59"/>
    </location>
</feature>
<dbReference type="PANTHER" id="PTHR31323">
    <property type="entry name" value="MECHANOSENSITIVE ION CHANNEL PROTEIN MSY2"/>
    <property type="match status" value="1"/>
</dbReference>
<protein>
    <submittedName>
        <fullName evidence="8">Serine threonine protein kinase</fullName>
    </submittedName>
</protein>
<dbReference type="Pfam" id="PF00924">
    <property type="entry name" value="MS_channel_2nd"/>
    <property type="match status" value="1"/>
</dbReference>
<accession>A0A3A3A6S8</accession>
<keyword evidence="8" id="KW-0808">Transferase</keyword>
<comment type="subcellular location">
    <subcellularLocation>
        <location evidence="1">Membrane</location>
    </subcellularLocation>
</comment>
<dbReference type="InterPro" id="IPR058650">
    <property type="entry name" value="Msy1/2-like"/>
</dbReference>
<dbReference type="GO" id="GO:0016020">
    <property type="term" value="C:membrane"/>
    <property type="evidence" value="ECO:0007669"/>
    <property type="project" value="UniProtKB-SubCell"/>
</dbReference>
<proteinExistence type="predicted"/>
<keyword evidence="4 6" id="KW-0472">Membrane</keyword>
<dbReference type="PROSITE" id="PS50222">
    <property type="entry name" value="EF_HAND_2"/>
    <property type="match status" value="1"/>
</dbReference>
<feature type="transmembrane region" description="Helical" evidence="6">
    <location>
        <begin position="270"/>
        <end position="287"/>
    </location>
</feature>
<dbReference type="PANTHER" id="PTHR31323:SF14">
    <property type="entry name" value="MECHANOSENSITIVE ION CHANNEL PROTEIN MSY2"/>
    <property type="match status" value="1"/>
</dbReference>
<feature type="transmembrane region" description="Helical" evidence="6">
    <location>
        <begin position="528"/>
        <end position="552"/>
    </location>
</feature>
<dbReference type="EMBL" id="MVGC01000059">
    <property type="protein sequence ID" value="RJE25061.1"/>
    <property type="molecule type" value="Genomic_DNA"/>
</dbReference>
<sequence length="867" mass="95901">MTDRPGLVQKRVSARHFVQIPSEPPDSEGTRPSDATIDTPLPSMSKRSKLARTGARKARNWTPCGSHGAFYRGAYEPPTLLQREAGLYTGAVPEEKTGLFGGDEYGNMYGYRKSSAPTAGSIDEPDGGLTGLARFYRRIVDYSAVTKYMVYILPLALVLAVPIIIGATLAKDAEIGGVRVCCLFTWIEVIWVGFWASKLLAYCVPYIFRFLVSVVSPGRKGHAKALQAMGMPITLVIWMVVALVTFFPIMTLNPLKQVGPETKIEPWQQYVRNILLALLICSVMFLVEKGSIHHLAVCYHRSQFVAKIEETNQVVSMLGSLYHASCSMFPVYGQEFHEHDTIISNHIRKHAPEDRCKKPLQFLQPVGHVDEDHADEAMAWIYMEGFRRKQGRGLNAARSVIIQALERKDSAEALARRLWMSFVVEGRYALYPSDIAEVLGGDPAEARECFRILDRGDNGDVRLDEMVLTLTEFGQARTSLNQTIYNIDAALQALDSLLLIVALLIGSLISLLFVMSTGGNAVTASATALLALCFLLATSAQEVLGSSIFLFVKRPFNVGDKVEIDGTPYTVQHISLLYTVLRSVTDRRVTQVPNYVLNTLFVNNLNRAQSMHEQFAVATNFDTTIADIQMLRDELELFVRSKENSREFMPDVNVEMTGIGNMDRLEVRVDIRHKSNWLNESVRAARRSKLIHALVLALKKTNIHAPGDKSVPPPGSAESNLSQSLQPRDSIGENQNDFRSVVLTDHLNTPSPTEGEGTRYQTPSVSPKRRVSSNPDPGTQSATRQFSRRRKVNSTGGVVFADSVPIISEPVPVQRPVHDMSCNPYGSSAGIRQQRPFSYNASQTWSKGDGDTSVVAGLFMSGGEQKG</sequence>
<keyword evidence="8" id="KW-0418">Kinase</keyword>
<evidence type="ECO:0000256" key="2">
    <source>
        <dbReference type="ARBA" id="ARBA00022692"/>
    </source>
</evidence>
<dbReference type="InterPro" id="IPR002048">
    <property type="entry name" value="EF_hand_dom"/>
</dbReference>
<reference evidence="9" key="1">
    <citation type="submission" date="2017-02" db="EMBL/GenBank/DDBJ databases">
        <authorList>
            <person name="Tafer H."/>
            <person name="Lopandic K."/>
        </authorList>
    </citation>
    <scope>NUCLEOTIDE SEQUENCE [LARGE SCALE GENOMIC DNA]</scope>
    <source>
        <strain evidence="9">CBS 366.77</strain>
    </source>
</reference>
<dbReference type="GO" id="GO:0005262">
    <property type="term" value="F:calcium channel activity"/>
    <property type="evidence" value="ECO:0007669"/>
    <property type="project" value="TreeGrafter"/>
</dbReference>
<keyword evidence="2 6" id="KW-0812">Transmembrane</keyword>
<evidence type="ECO:0000256" key="6">
    <source>
        <dbReference type="SAM" id="Phobius"/>
    </source>
</evidence>
<dbReference type="InterPro" id="IPR006685">
    <property type="entry name" value="MscS_channel_2nd"/>
</dbReference>
<feature type="transmembrane region" description="Helical" evidence="6">
    <location>
        <begin position="229"/>
        <end position="250"/>
    </location>
</feature>
<organism evidence="8 9">
    <name type="scientific">Aspergillus sclerotialis</name>
    <dbReference type="NCBI Taxonomy" id="2070753"/>
    <lineage>
        <taxon>Eukaryota</taxon>
        <taxon>Fungi</taxon>
        <taxon>Dikarya</taxon>
        <taxon>Ascomycota</taxon>
        <taxon>Pezizomycotina</taxon>
        <taxon>Eurotiomycetes</taxon>
        <taxon>Eurotiomycetidae</taxon>
        <taxon>Eurotiales</taxon>
        <taxon>Aspergillaceae</taxon>
        <taxon>Aspergillus</taxon>
        <taxon>Aspergillus subgen. Polypaecilum</taxon>
    </lineage>
</organism>
<dbReference type="GO" id="GO:0006874">
    <property type="term" value="P:intracellular calcium ion homeostasis"/>
    <property type="evidence" value="ECO:0007669"/>
    <property type="project" value="TreeGrafter"/>
</dbReference>
<dbReference type="GO" id="GO:0016301">
    <property type="term" value="F:kinase activity"/>
    <property type="evidence" value="ECO:0007669"/>
    <property type="project" value="UniProtKB-KW"/>
</dbReference>
<gene>
    <name evidence="8" type="ORF">PHISCL_02596</name>
</gene>
<dbReference type="Proteomes" id="UP000266188">
    <property type="component" value="Unassembled WGS sequence"/>
</dbReference>
<dbReference type="Pfam" id="PF25886">
    <property type="entry name" value="Msy1"/>
    <property type="match status" value="1"/>
</dbReference>
<dbReference type="STRING" id="2070753.A0A3A3A6S8"/>
<evidence type="ECO:0000259" key="7">
    <source>
        <dbReference type="PROSITE" id="PS50222"/>
    </source>
</evidence>
<dbReference type="AlphaFoldDB" id="A0A3A3A6S8"/>
<feature type="region of interest" description="Disordered" evidence="5">
    <location>
        <begin position="704"/>
        <end position="733"/>
    </location>
</feature>
<evidence type="ECO:0000256" key="3">
    <source>
        <dbReference type="ARBA" id="ARBA00022989"/>
    </source>
</evidence>
<dbReference type="SUPFAM" id="SSF50182">
    <property type="entry name" value="Sm-like ribonucleoproteins"/>
    <property type="match status" value="1"/>
</dbReference>
<feature type="domain" description="EF-hand" evidence="7">
    <location>
        <begin position="441"/>
        <end position="476"/>
    </location>
</feature>
<dbReference type="InterPro" id="IPR010920">
    <property type="entry name" value="LSM_dom_sf"/>
</dbReference>
<keyword evidence="9" id="KW-1185">Reference proteome</keyword>
<feature type="compositionally biased region" description="Basic residues" evidence="5">
    <location>
        <begin position="46"/>
        <end position="59"/>
    </location>
</feature>
<keyword evidence="3 6" id="KW-1133">Transmembrane helix</keyword>
<feature type="transmembrane region" description="Helical" evidence="6">
    <location>
        <begin position="497"/>
        <end position="516"/>
    </location>
</feature>
<dbReference type="InterPro" id="IPR023408">
    <property type="entry name" value="MscS_beta-dom_sf"/>
</dbReference>
<evidence type="ECO:0000256" key="4">
    <source>
        <dbReference type="ARBA" id="ARBA00023136"/>
    </source>
</evidence>
<evidence type="ECO:0000256" key="5">
    <source>
        <dbReference type="SAM" id="MobiDB-lite"/>
    </source>
</evidence>
<evidence type="ECO:0000256" key="1">
    <source>
        <dbReference type="ARBA" id="ARBA00004370"/>
    </source>
</evidence>
<dbReference type="OrthoDB" id="544685at2759"/>
<feature type="compositionally biased region" description="Polar residues" evidence="5">
    <location>
        <begin position="772"/>
        <end position="785"/>
    </location>
</feature>
<evidence type="ECO:0000313" key="9">
    <source>
        <dbReference type="Proteomes" id="UP000266188"/>
    </source>
</evidence>
<feature type="region of interest" description="Disordered" evidence="5">
    <location>
        <begin position="745"/>
        <end position="794"/>
    </location>
</feature>
<comment type="caution">
    <text evidence="8">The sequence shown here is derived from an EMBL/GenBank/DDBJ whole genome shotgun (WGS) entry which is preliminary data.</text>
</comment>